<proteinExistence type="predicted"/>
<dbReference type="Proteomes" id="UP000654918">
    <property type="component" value="Unassembled WGS sequence"/>
</dbReference>
<gene>
    <name evidence="3" type="ORF">CPLU01_13471</name>
</gene>
<dbReference type="InterPro" id="IPR036556">
    <property type="entry name" value="PAD_central_sf"/>
</dbReference>
<dbReference type="GO" id="GO:0005509">
    <property type="term" value="F:calcium ion binding"/>
    <property type="evidence" value="ECO:0007669"/>
    <property type="project" value="InterPro"/>
</dbReference>
<name>A0A8H6N393_9PEZI</name>
<dbReference type="EMBL" id="WIGO01000311">
    <property type="protein sequence ID" value="KAF6817850.1"/>
    <property type="molecule type" value="Genomic_DNA"/>
</dbReference>
<dbReference type="GO" id="GO:0005737">
    <property type="term" value="C:cytoplasm"/>
    <property type="evidence" value="ECO:0007669"/>
    <property type="project" value="InterPro"/>
</dbReference>
<feature type="chain" id="PRO_5034634777" evidence="1">
    <location>
        <begin position="22"/>
        <end position="609"/>
    </location>
</feature>
<accession>A0A8H6N393</accession>
<feature type="domain" description="Protein-arginine deiminase C-terminal" evidence="2">
    <location>
        <begin position="191"/>
        <end position="609"/>
    </location>
</feature>
<comment type="caution">
    <text evidence="3">The sequence shown here is derived from an EMBL/GenBank/DDBJ whole genome shotgun (WGS) entry which is preliminary data.</text>
</comment>
<dbReference type="InterPro" id="IPR013530">
    <property type="entry name" value="PAD_C"/>
</dbReference>
<keyword evidence="4" id="KW-1185">Reference proteome</keyword>
<dbReference type="SUPFAM" id="SSF55909">
    <property type="entry name" value="Pentein"/>
    <property type="match status" value="1"/>
</dbReference>
<dbReference type="Pfam" id="PF03068">
    <property type="entry name" value="PAD"/>
    <property type="match status" value="1"/>
</dbReference>
<evidence type="ECO:0000259" key="2">
    <source>
        <dbReference type="Pfam" id="PF03068"/>
    </source>
</evidence>
<evidence type="ECO:0000256" key="1">
    <source>
        <dbReference type="SAM" id="SignalP"/>
    </source>
</evidence>
<dbReference type="PANTHER" id="PTHR10837">
    <property type="entry name" value="PEPTIDYLARGININE DEIMINASE"/>
    <property type="match status" value="1"/>
</dbReference>
<dbReference type="GO" id="GO:0004668">
    <property type="term" value="F:protein-arginine deiminase activity"/>
    <property type="evidence" value="ECO:0007669"/>
    <property type="project" value="InterPro"/>
</dbReference>
<feature type="signal peptide" evidence="1">
    <location>
        <begin position="1"/>
        <end position="21"/>
    </location>
</feature>
<dbReference type="PANTHER" id="PTHR10837:SF8">
    <property type="entry name" value="PROTEIN-ARGININE DEIMINASE"/>
    <property type="match status" value="1"/>
</dbReference>
<dbReference type="InterPro" id="IPR004303">
    <property type="entry name" value="PAD"/>
</dbReference>
<evidence type="ECO:0000313" key="4">
    <source>
        <dbReference type="Proteomes" id="UP000654918"/>
    </source>
</evidence>
<dbReference type="SUPFAM" id="SSF110083">
    <property type="entry name" value="Peptidylarginine deiminase Pad4, middle domain"/>
    <property type="match status" value="1"/>
</dbReference>
<reference evidence="3" key="1">
    <citation type="journal article" date="2020" name="Phytopathology">
        <title>Genome Sequence Resources of Colletotrichum truncatum, C. plurivorum, C. musicola, and C. sojae: Four Species Pathogenic to Soybean (Glycine max).</title>
        <authorList>
            <person name="Rogerio F."/>
            <person name="Boufleur T.R."/>
            <person name="Ciampi-Guillardi M."/>
            <person name="Sukno S.A."/>
            <person name="Thon M.R."/>
            <person name="Massola Junior N.S."/>
            <person name="Baroncelli R."/>
        </authorList>
    </citation>
    <scope>NUCLEOTIDE SEQUENCE</scope>
    <source>
        <strain evidence="3">LFN00145</strain>
    </source>
</reference>
<dbReference type="AlphaFoldDB" id="A0A8H6N393"/>
<sequence length="609" mass="65310">MHLLTNPAAVALALHVGAVLAQAPVILADTNRDGIISDLDAADKTSWTPSRGAIFLPNVGDSAARCSTKDIRGNDLNNHELAACHDASGDVLFEPELVAPLKTLPLEVPDGAYATTYASPDNAARRVRVFVNNYTNSTSGWKIFDPDFRFSAASIRAGITLGIDGREFVTDARQWDGKVTVHFDVHSNDTVASDAVELKVAPVLVHHHLQSVDTLVSVAAGESNSAQATFLRDMDLGRTAAGLEKPILLFNGSSDIWAQDFIEPGYASMPGPEGPVSIRIILRSAQPNRPAGRQVFGQLRGKGVGGYQPDSGKGGHGYWQINSYGNLETIPPYTSRNGTKYPVGRIIQGKHFDTLPAEPVDVFLKGQALQTPLLLEAGWLAIGHVDEFVQFLPSNKTSLGVTIAVADTTSAIDVLRNAAAAGHGSIPAVSFNASLLGDFSLASPEQLAETIDFVLANETFYRVNAYAQKQIDANLDILLSEVPLSKEDVVKVPVLFRELDFGGFGSGDMPLEDDVQNPFETVRGGEKVLGAFSPAAINGIVIGRHYLCPKPWGPVVEGVDLFEKALREVYAKAGMGISFVDDFLSHHVAGGEIHCGSNTLRETAVKWWE</sequence>
<organism evidence="3 4">
    <name type="scientific">Colletotrichum plurivorum</name>
    <dbReference type="NCBI Taxonomy" id="2175906"/>
    <lineage>
        <taxon>Eukaryota</taxon>
        <taxon>Fungi</taxon>
        <taxon>Dikarya</taxon>
        <taxon>Ascomycota</taxon>
        <taxon>Pezizomycotina</taxon>
        <taxon>Sordariomycetes</taxon>
        <taxon>Hypocreomycetidae</taxon>
        <taxon>Glomerellales</taxon>
        <taxon>Glomerellaceae</taxon>
        <taxon>Colletotrichum</taxon>
        <taxon>Colletotrichum orchidearum species complex</taxon>
    </lineage>
</organism>
<keyword evidence="1" id="KW-0732">Signal</keyword>
<dbReference type="Gene3D" id="3.75.10.10">
    <property type="entry name" value="L-arginine/glycine Amidinotransferase, Chain A"/>
    <property type="match status" value="1"/>
</dbReference>
<evidence type="ECO:0000313" key="3">
    <source>
        <dbReference type="EMBL" id="KAF6817850.1"/>
    </source>
</evidence>
<protein>
    <submittedName>
        <fullName evidence="3">Arginine deiminase type-3</fullName>
    </submittedName>
</protein>